<evidence type="ECO:0000256" key="2">
    <source>
        <dbReference type="ARBA" id="ARBA00022723"/>
    </source>
</evidence>
<feature type="region of interest" description="Disordered" evidence="11">
    <location>
        <begin position="537"/>
        <end position="623"/>
    </location>
</feature>
<keyword evidence="7 10" id="KW-0175">Coiled coil</keyword>
<dbReference type="GO" id="GO:0005096">
    <property type="term" value="F:GTPase activator activity"/>
    <property type="evidence" value="ECO:0007669"/>
    <property type="project" value="UniProtKB-KW"/>
</dbReference>
<comment type="caution">
    <text evidence="13">The sequence shown here is derived from an EMBL/GenBank/DDBJ whole genome shotgun (WGS) entry which is preliminary data.</text>
</comment>
<evidence type="ECO:0000256" key="8">
    <source>
        <dbReference type="PROSITE-ProRule" id="PRU00023"/>
    </source>
</evidence>
<dbReference type="Gene3D" id="1.10.220.150">
    <property type="entry name" value="Arf GTPase activating protein"/>
    <property type="match status" value="1"/>
</dbReference>
<evidence type="ECO:0000256" key="7">
    <source>
        <dbReference type="ARBA" id="ARBA00023054"/>
    </source>
</evidence>
<dbReference type="PROSITE" id="PS50088">
    <property type="entry name" value="ANK_REPEAT"/>
    <property type="match status" value="1"/>
</dbReference>
<feature type="domain" description="Arf-GAP" evidence="12">
    <location>
        <begin position="1"/>
        <end position="132"/>
    </location>
</feature>
<dbReference type="Pfam" id="PF12796">
    <property type="entry name" value="Ank_2"/>
    <property type="match status" value="1"/>
</dbReference>
<dbReference type="AlphaFoldDB" id="A0AAD4N1G7"/>
<evidence type="ECO:0000256" key="1">
    <source>
        <dbReference type="ARBA" id="ARBA00022468"/>
    </source>
</evidence>
<dbReference type="InterPro" id="IPR036770">
    <property type="entry name" value="Ankyrin_rpt-contain_sf"/>
</dbReference>
<dbReference type="PROSITE" id="PS50115">
    <property type="entry name" value="ARFGAP"/>
    <property type="match status" value="1"/>
</dbReference>
<evidence type="ECO:0000256" key="11">
    <source>
        <dbReference type="SAM" id="MobiDB-lite"/>
    </source>
</evidence>
<gene>
    <name evidence="13" type="ORF">DdX_09288</name>
</gene>
<dbReference type="SMART" id="SM00555">
    <property type="entry name" value="GIT"/>
    <property type="match status" value="2"/>
</dbReference>
<dbReference type="InterPro" id="IPR001164">
    <property type="entry name" value="ArfGAP_dom"/>
</dbReference>
<evidence type="ECO:0000256" key="5">
    <source>
        <dbReference type="ARBA" id="ARBA00022833"/>
    </source>
</evidence>
<keyword evidence="2" id="KW-0479">Metal-binding</keyword>
<dbReference type="Gene3D" id="1.25.40.20">
    <property type="entry name" value="Ankyrin repeat-containing domain"/>
    <property type="match status" value="1"/>
</dbReference>
<dbReference type="SUPFAM" id="SSF57863">
    <property type="entry name" value="ArfGap/RecO-like zinc finger"/>
    <property type="match status" value="1"/>
</dbReference>
<keyword evidence="1" id="KW-0343">GTPase activation</keyword>
<evidence type="ECO:0000313" key="13">
    <source>
        <dbReference type="EMBL" id="KAI1713214.1"/>
    </source>
</evidence>
<keyword evidence="6 8" id="KW-0040">ANK repeat</keyword>
<dbReference type="GO" id="GO:0008277">
    <property type="term" value="P:regulation of G protein-coupled receptor signaling pathway"/>
    <property type="evidence" value="ECO:0007669"/>
    <property type="project" value="TreeGrafter"/>
</dbReference>
<dbReference type="InterPro" id="IPR038508">
    <property type="entry name" value="ArfGAP_dom_sf"/>
</dbReference>
<dbReference type="Gene3D" id="1.20.120.330">
    <property type="entry name" value="Nucleotidyltransferases domain 2"/>
    <property type="match status" value="1"/>
</dbReference>
<dbReference type="PROSITE" id="PS50297">
    <property type="entry name" value="ANK_REP_REGION"/>
    <property type="match status" value="1"/>
</dbReference>
<feature type="coiled-coil region" evidence="10">
    <location>
        <begin position="452"/>
        <end position="486"/>
    </location>
</feature>
<dbReference type="Pfam" id="PF16559">
    <property type="entry name" value="GIT_CC"/>
    <property type="match status" value="1"/>
</dbReference>
<dbReference type="PANTHER" id="PTHR46097">
    <property type="entry name" value="G PROTEIN-COUPLED RECEPTOR KINASE INTERACTING ARFGAP"/>
    <property type="match status" value="1"/>
</dbReference>
<evidence type="ECO:0000259" key="12">
    <source>
        <dbReference type="PROSITE" id="PS50115"/>
    </source>
</evidence>
<organism evidence="13 14">
    <name type="scientific">Ditylenchus destructor</name>
    <dbReference type="NCBI Taxonomy" id="166010"/>
    <lineage>
        <taxon>Eukaryota</taxon>
        <taxon>Metazoa</taxon>
        <taxon>Ecdysozoa</taxon>
        <taxon>Nematoda</taxon>
        <taxon>Chromadorea</taxon>
        <taxon>Rhabditida</taxon>
        <taxon>Tylenchina</taxon>
        <taxon>Tylenchomorpha</taxon>
        <taxon>Sphaerularioidea</taxon>
        <taxon>Anguinidae</taxon>
        <taxon>Anguininae</taxon>
        <taxon>Ditylenchus</taxon>
    </lineage>
</organism>
<dbReference type="SUPFAM" id="SSF48403">
    <property type="entry name" value="Ankyrin repeat"/>
    <property type="match status" value="1"/>
</dbReference>
<dbReference type="SMART" id="SM00105">
    <property type="entry name" value="ArfGap"/>
    <property type="match status" value="1"/>
</dbReference>
<dbReference type="PRINTS" id="PR00405">
    <property type="entry name" value="REVINTRACTNG"/>
</dbReference>
<keyword evidence="5" id="KW-0862">Zinc</keyword>
<feature type="compositionally biased region" description="Polar residues" evidence="11">
    <location>
        <begin position="553"/>
        <end position="600"/>
    </location>
</feature>
<dbReference type="Proteomes" id="UP001201812">
    <property type="component" value="Unassembled WGS sequence"/>
</dbReference>
<dbReference type="InterPro" id="IPR013724">
    <property type="entry name" value="GIT_SHD"/>
</dbReference>
<dbReference type="InterPro" id="IPR047161">
    <property type="entry name" value="GIT-like"/>
</dbReference>
<dbReference type="Pfam" id="PF01412">
    <property type="entry name" value="ArfGap"/>
    <property type="match status" value="1"/>
</dbReference>
<feature type="repeat" description="ANK" evidence="8">
    <location>
        <begin position="172"/>
        <end position="204"/>
    </location>
</feature>
<evidence type="ECO:0000313" key="14">
    <source>
        <dbReference type="Proteomes" id="UP001201812"/>
    </source>
</evidence>
<dbReference type="InterPro" id="IPR037278">
    <property type="entry name" value="ARFGAP/RecO"/>
</dbReference>
<keyword evidence="14" id="KW-1185">Reference proteome</keyword>
<evidence type="ECO:0000256" key="3">
    <source>
        <dbReference type="ARBA" id="ARBA00022737"/>
    </source>
</evidence>
<protein>
    <submittedName>
        <fullName evidence="13">GTPase activating protein for arf domain-containing protein</fullName>
    </submittedName>
</protein>
<dbReference type="GO" id="GO:0007420">
    <property type="term" value="P:brain development"/>
    <property type="evidence" value="ECO:0007669"/>
    <property type="project" value="InterPro"/>
</dbReference>
<reference evidence="13" key="1">
    <citation type="submission" date="2022-01" db="EMBL/GenBank/DDBJ databases">
        <title>Genome Sequence Resource for Two Populations of Ditylenchus destructor, the Migratory Endoparasitic Phytonematode.</title>
        <authorList>
            <person name="Zhang H."/>
            <person name="Lin R."/>
            <person name="Xie B."/>
        </authorList>
    </citation>
    <scope>NUCLEOTIDE SEQUENCE</scope>
    <source>
        <strain evidence="13">BazhouSP</strain>
    </source>
</reference>
<keyword evidence="3" id="KW-0677">Repeat</keyword>
<dbReference type="InterPro" id="IPR002110">
    <property type="entry name" value="Ankyrin_rpt"/>
</dbReference>
<dbReference type="GO" id="GO:0032012">
    <property type="term" value="P:regulation of ARF protein signal transduction"/>
    <property type="evidence" value="ECO:0007669"/>
    <property type="project" value="InterPro"/>
</dbReference>
<name>A0AAD4N1G7_9BILA</name>
<evidence type="ECO:0000256" key="6">
    <source>
        <dbReference type="ARBA" id="ARBA00023043"/>
    </source>
</evidence>
<dbReference type="GO" id="GO:0036465">
    <property type="term" value="P:synaptic vesicle recycling"/>
    <property type="evidence" value="ECO:0007669"/>
    <property type="project" value="TreeGrafter"/>
</dbReference>
<dbReference type="EMBL" id="JAKKPZ010000016">
    <property type="protein sequence ID" value="KAI1713214.1"/>
    <property type="molecule type" value="Genomic_DNA"/>
</dbReference>
<dbReference type="GO" id="GO:0098793">
    <property type="term" value="C:presynapse"/>
    <property type="evidence" value="ECO:0007669"/>
    <property type="project" value="GOC"/>
</dbReference>
<dbReference type="Pfam" id="PF12205">
    <property type="entry name" value="GIT1_C"/>
    <property type="match status" value="1"/>
</dbReference>
<proteinExistence type="predicted"/>
<dbReference type="Gene3D" id="1.20.5.170">
    <property type="match status" value="1"/>
</dbReference>
<evidence type="ECO:0000256" key="9">
    <source>
        <dbReference type="PROSITE-ProRule" id="PRU00288"/>
    </source>
</evidence>
<dbReference type="PANTHER" id="PTHR46097:SF3">
    <property type="entry name" value="ARF GTPASE-ACTIVATING PROTEIN GIT"/>
    <property type="match status" value="1"/>
</dbReference>
<dbReference type="InterPro" id="IPR022018">
    <property type="entry name" value="GIT1_C"/>
</dbReference>
<dbReference type="InterPro" id="IPR032352">
    <property type="entry name" value="GIT1/2_CC"/>
</dbReference>
<dbReference type="SMART" id="SM00248">
    <property type="entry name" value="ANK"/>
    <property type="match status" value="2"/>
</dbReference>
<evidence type="ECO:0000256" key="4">
    <source>
        <dbReference type="ARBA" id="ARBA00022771"/>
    </source>
</evidence>
<sequence length="723" mass="80726">MMDLDKRSSSGDEFSTVCADCGSAQPKWASINRGVLICSECCYVHRNLGRHISQVRSLKKGVWYANQLALLDVLYKSGSNNIWEHTLLDPQNENRKSKKKPVSNDPIIPKKEAFIKAKYVQLAFAIRPSKEDLLTVDELNKQMWSCVRTSHVETTLRLLALGADPNYADPDKGNTPLHVAAKEGQILQIELLSIYGADIAQPNAAGQTPANVARQENHTEVADRLDELEFEVTDRFSMFLCGRAPDHKQNQHFLIPELVGQPSEHVKQFRKLMQNTSSPLLERLVQDIFDEVDRREINAQWVAAEQYRLPNHQHVAVFLPPNQKLSATRNQLRQKLAKFDSRDFSQLVIDLLKEIRRRYFCLPLPPSDKTEALISALQRSSDNGIDLDDSRDYDEVADISFRKSRSASSRRSSTNKESGDPIINHLALDNYLELKEKMAESDERLNAIVQTNNQLMKNFQAMQRIMEQLQHDQIEIRHELKALSQSDMSASRRIASPLTLRTHTDLLRSPSSPTTVSEIGAVVMPASSVLASKVSMGTFPPKPSRGNPRFAYRQNSLTSPSESSGVQADQTTTTAIERTQPHSARSSQIHFRAQSTTRNGSAPPAGGDGESSTTSGEYTQNTTTSTSGIKAFFNDGGNHDCNAVFHSDSISHHINRILRLIPPFYMAGIVQVCASEMDAAMTALRKKCLSRPLNTNETVHAAYDVAKAAKQLLVTVHSRADFS</sequence>
<dbReference type="GO" id="GO:0031267">
    <property type="term" value="F:small GTPase binding"/>
    <property type="evidence" value="ECO:0007669"/>
    <property type="project" value="TreeGrafter"/>
</dbReference>
<dbReference type="GO" id="GO:0008270">
    <property type="term" value="F:zinc ion binding"/>
    <property type="evidence" value="ECO:0007669"/>
    <property type="project" value="UniProtKB-KW"/>
</dbReference>
<dbReference type="CDD" id="cd08833">
    <property type="entry name" value="ArfGap_GIT"/>
    <property type="match status" value="1"/>
</dbReference>
<evidence type="ECO:0000256" key="10">
    <source>
        <dbReference type="SAM" id="Coils"/>
    </source>
</evidence>
<keyword evidence="4 9" id="KW-0863">Zinc-finger</keyword>
<accession>A0AAD4N1G7</accession>